<organism evidence="1 2">
    <name type="scientific">Mesorhizobium tamadayense</name>
    <dbReference type="NCBI Taxonomy" id="425306"/>
    <lineage>
        <taxon>Bacteria</taxon>
        <taxon>Pseudomonadati</taxon>
        <taxon>Pseudomonadota</taxon>
        <taxon>Alphaproteobacteria</taxon>
        <taxon>Hyphomicrobiales</taxon>
        <taxon>Phyllobacteriaceae</taxon>
        <taxon>Mesorhizobium</taxon>
    </lineage>
</organism>
<evidence type="ECO:0000313" key="2">
    <source>
        <dbReference type="Proteomes" id="UP000273786"/>
    </source>
</evidence>
<name>A0A3P3EVP3_9HYPH</name>
<dbReference type="RefSeq" id="WP_125006539.1">
    <property type="nucleotide sequence ID" value="NZ_RQXT01000072.1"/>
</dbReference>
<sequence length="63" mass="7314">MISKELRVEVLAEAKRNKAGTVESVQRMYRKRLEKSEKRGHLPASVKAAYSRQIERIPEEFAL</sequence>
<keyword evidence="2" id="KW-1185">Reference proteome</keyword>
<proteinExistence type="predicted"/>
<dbReference type="Proteomes" id="UP000273786">
    <property type="component" value="Unassembled WGS sequence"/>
</dbReference>
<reference evidence="1 2" key="1">
    <citation type="submission" date="2018-11" db="EMBL/GenBank/DDBJ databases">
        <title>the genome of Mesorhizobium tamadayense DSM 28320.</title>
        <authorList>
            <person name="Gao J."/>
        </authorList>
    </citation>
    <scope>NUCLEOTIDE SEQUENCE [LARGE SCALE GENOMIC DNA]</scope>
    <source>
        <strain evidence="1 2">DSM 28320</strain>
    </source>
</reference>
<comment type="caution">
    <text evidence="1">The sequence shown here is derived from an EMBL/GenBank/DDBJ whole genome shotgun (WGS) entry which is preliminary data.</text>
</comment>
<dbReference type="EMBL" id="RQXT01000072">
    <property type="protein sequence ID" value="RRH90106.1"/>
    <property type="molecule type" value="Genomic_DNA"/>
</dbReference>
<protein>
    <submittedName>
        <fullName evidence="1">Uncharacterized protein</fullName>
    </submittedName>
</protein>
<gene>
    <name evidence="1" type="ORF">EH240_33425</name>
</gene>
<dbReference type="AlphaFoldDB" id="A0A3P3EVP3"/>
<accession>A0A3P3EVP3</accession>
<evidence type="ECO:0000313" key="1">
    <source>
        <dbReference type="EMBL" id="RRH90106.1"/>
    </source>
</evidence>